<accession>A0ABS7XRE5</accession>
<evidence type="ECO:0000313" key="5">
    <source>
        <dbReference type="EMBL" id="MCA0131527.1"/>
    </source>
</evidence>
<dbReference type="Gene3D" id="3.90.1510.10">
    <property type="entry name" value="Glycerate kinase, domain 2"/>
    <property type="match status" value="1"/>
</dbReference>
<dbReference type="RefSeq" id="WP_224525563.1">
    <property type="nucleotide sequence ID" value="NZ_JAIUJR010000001.1"/>
</dbReference>
<dbReference type="PANTHER" id="PTHR21599:SF0">
    <property type="entry name" value="GLYCERATE KINASE"/>
    <property type="match status" value="1"/>
</dbReference>
<sequence length="372" mass="40171">MQIILAPDKYKGSITGMEFCDIVEPILHEKLGADVLRLPLADGGDGTIEVINFYLKGIFKIVEVNDPLFRPIKASYLYSESTKIAFIEMAEASGIKLLKSKDQNCMNTTTFGTGELILSAISEGANHIILGIGGSATNDCGIGMATALGYEFFDKRGKILEPVGRNLIHITKIRADNVDSRIRDVKVQIACDVKNPLYGPKGAAHVYAKQKGANPLEIEYLNAGLRHFSGLLDDYFNIKTQQVEGSGAAGGMGAGTVAFLNGELLPGIELIMQIANFEEKTRNADWIITGEGRLDDQTLSGKAISGIIEVAQKHNIKVASFSGSSDLSAVEIKGMGIDYSSTIMDKAISLDDALKNTETYLKQLAMDFTSSF</sequence>
<dbReference type="Gene3D" id="3.40.50.10350">
    <property type="entry name" value="Glycerate kinase, domain 1"/>
    <property type="match status" value="1"/>
</dbReference>
<evidence type="ECO:0000256" key="2">
    <source>
        <dbReference type="ARBA" id="ARBA00022679"/>
    </source>
</evidence>
<organism evidence="5 6">
    <name type="scientific">Winogradskyella alexanderae</name>
    <dbReference type="NCBI Taxonomy" id="2877123"/>
    <lineage>
        <taxon>Bacteria</taxon>
        <taxon>Pseudomonadati</taxon>
        <taxon>Bacteroidota</taxon>
        <taxon>Flavobacteriia</taxon>
        <taxon>Flavobacteriales</taxon>
        <taxon>Flavobacteriaceae</taxon>
        <taxon>Winogradskyella</taxon>
    </lineage>
</organism>
<dbReference type="PIRSF" id="PIRSF006078">
    <property type="entry name" value="GlxK"/>
    <property type="match status" value="1"/>
</dbReference>
<evidence type="ECO:0000256" key="1">
    <source>
        <dbReference type="ARBA" id="ARBA00006284"/>
    </source>
</evidence>
<comment type="caution">
    <text evidence="5">The sequence shown here is derived from an EMBL/GenBank/DDBJ whole genome shotgun (WGS) entry which is preliminary data.</text>
</comment>
<comment type="similarity">
    <text evidence="1 4">Belongs to the glycerate kinase type-1 family.</text>
</comment>
<dbReference type="PANTHER" id="PTHR21599">
    <property type="entry name" value="GLYCERATE KINASE"/>
    <property type="match status" value="1"/>
</dbReference>
<protein>
    <submittedName>
        <fullName evidence="5">Glycerate kinase</fullName>
    </submittedName>
</protein>
<gene>
    <name evidence="5" type="ORF">LBU54_02945</name>
</gene>
<proteinExistence type="inferred from homology"/>
<dbReference type="EMBL" id="JAIUJR010000001">
    <property type="protein sequence ID" value="MCA0131527.1"/>
    <property type="molecule type" value="Genomic_DNA"/>
</dbReference>
<reference evidence="6" key="1">
    <citation type="submission" date="2023-07" db="EMBL/GenBank/DDBJ databases">
        <authorList>
            <person name="Yue Y."/>
        </authorList>
    </citation>
    <scope>NUCLEOTIDE SEQUENCE [LARGE SCALE GENOMIC DNA]</scope>
    <source>
        <strain evidence="6">D23</strain>
    </source>
</reference>
<dbReference type="InterPro" id="IPR004381">
    <property type="entry name" value="Glycerate_kinase"/>
</dbReference>
<evidence type="ECO:0000313" key="6">
    <source>
        <dbReference type="Proteomes" id="UP001198901"/>
    </source>
</evidence>
<dbReference type="InterPro" id="IPR018193">
    <property type="entry name" value="Glyc_kinase_flavodox-like_fold"/>
</dbReference>
<dbReference type="Pfam" id="PF02595">
    <property type="entry name" value="Gly_kinase"/>
    <property type="match status" value="1"/>
</dbReference>
<keyword evidence="3 4" id="KW-0418">Kinase</keyword>
<evidence type="ECO:0000256" key="3">
    <source>
        <dbReference type="ARBA" id="ARBA00022777"/>
    </source>
</evidence>
<dbReference type="InterPro" id="IPR036129">
    <property type="entry name" value="Glycerate_kinase_sf"/>
</dbReference>
<keyword evidence="6" id="KW-1185">Reference proteome</keyword>
<name>A0ABS7XRE5_9FLAO</name>
<evidence type="ECO:0000256" key="4">
    <source>
        <dbReference type="PIRNR" id="PIRNR006078"/>
    </source>
</evidence>
<dbReference type="SUPFAM" id="SSF110738">
    <property type="entry name" value="Glycerate kinase I"/>
    <property type="match status" value="1"/>
</dbReference>
<dbReference type="Proteomes" id="UP001198901">
    <property type="component" value="Unassembled WGS sequence"/>
</dbReference>
<dbReference type="GO" id="GO:0016301">
    <property type="term" value="F:kinase activity"/>
    <property type="evidence" value="ECO:0007669"/>
    <property type="project" value="UniProtKB-KW"/>
</dbReference>
<dbReference type="InterPro" id="IPR018197">
    <property type="entry name" value="Glycerate_kinase_RE-like"/>
</dbReference>
<keyword evidence="2 4" id="KW-0808">Transferase</keyword>
<dbReference type="NCBIfam" id="TIGR00045">
    <property type="entry name" value="glycerate kinase"/>
    <property type="match status" value="1"/>
</dbReference>